<name>A0A0C1ZW80_9BACT</name>
<protein>
    <submittedName>
        <fullName evidence="2">Uncharacterized protein</fullName>
    </submittedName>
</protein>
<keyword evidence="1" id="KW-1133">Transmembrane helix</keyword>
<evidence type="ECO:0000313" key="2">
    <source>
        <dbReference type="EMBL" id="KIG15293.1"/>
    </source>
</evidence>
<evidence type="ECO:0000313" key="3">
    <source>
        <dbReference type="Proteomes" id="UP000031599"/>
    </source>
</evidence>
<keyword evidence="1" id="KW-0812">Transmembrane</keyword>
<feature type="transmembrane region" description="Helical" evidence="1">
    <location>
        <begin position="109"/>
        <end position="127"/>
    </location>
</feature>
<sequence length="278" mass="29681">MSDGPHDEDEVDEADESVDQLLLALADRARERPSAWDPVTHGERGVDEVAAETGVNAELARAYFEPFDAGETQAVVDAVLARAAPAAEASPEQPAVVVPLRPRNRTTTAILAVTLAIAAAAALWMIWPQPKIGGSDPTIATREPIPAYGVEVGGWLKTLRDDATPAPSRYRYRAETPFEWVLRPEAQVGDALAVRAFVIGEAGQPGRPLALDGLTEIASTGAIRIHGTIAQLMLAPGRYTIALVVGRPDALPERAAALTEPTDEPAWRVLRIDIDIEG</sequence>
<dbReference type="Proteomes" id="UP000031599">
    <property type="component" value="Unassembled WGS sequence"/>
</dbReference>
<comment type="caution">
    <text evidence="2">The sequence shown here is derived from an EMBL/GenBank/DDBJ whole genome shotgun (WGS) entry which is preliminary data.</text>
</comment>
<dbReference type="AlphaFoldDB" id="A0A0C1ZW80"/>
<reference evidence="2 3" key="1">
    <citation type="submission" date="2014-12" db="EMBL/GenBank/DDBJ databases">
        <title>Genome assembly of Enhygromyxa salina DSM 15201.</title>
        <authorList>
            <person name="Sharma G."/>
            <person name="Subramanian S."/>
        </authorList>
    </citation>
    <scope>NUCLEOTIDE SEQUENCE [LARGE SCALE GENOMIC DNA]</scope>
    <source>
        <strain evidence="2 3">DSM 15201</strain>
    </source>
</reference>
<dbReference type="RefSeq" id="WP_052551875.1">
    <property type="nucleotide sequence ID" value="NZ_JMCC02000057.1"/>
</dbReference>
<proteinExistence type="predicted"/>
<keyword evidence="1" id="KW-0472">Membrane</keyword>
<organism evidence="2 3">
    <name type="scientific">Enhygromyxa salina</name>
    <dbReference type="NCBI Taxonomy" id="215803"/>
    <lineage>
        <taxon>Bacteria</taxon>
        <taxon>Pseudomonadati</taxon>
        <taxon>Myxococcota</taxon>
        <taxon>Polyangia</taxon>
        <taxon>Nannocystales</taxon>
        <taxon>Nannocystaceae</taxon>
        <taxon>Enhygromyxa</taxon>
    </lineage>
</organism>
<gene>
    <name evidence="2" type="ORF">DB30_05720</name>
</gene>
<accession>A0A0C1ZW80</accession>
<evidence type="ECO:0000256" key="1">
    <source>
        <dbReference type="SAM" id="Phobius"/>
    </source>
</evidence>
<dbReference type="EMBL" id="JMCC02000057">
    <property type="protein sequence ID" value="KIG15293.1"/>
    <property type="molecule type" value="Genomic_DNA"/>
</dbReference>